<dbReference type="AlphaFoldDB" id="A0AA35LWS2"/>
<evidence type="ECO:0000313" key="1">
    <source>
        <dbReference type="EMBL" id="CAI6083519.1"/>
    </source>
</evidence>
<organism evidence="1 2">
    <name type="scientific">Clonostachys chloroleuca</name>
    <dbReference type="NCBI Taxonomy" id="1926264"/>
    <lineage>
        <taxon>Eukaryota</taxon>
        <taxon>Fungi</taxon>
        <taxon>Dikarya</taxon>
        <taxon>Ascomycota</taxon>
        <taxon>Pezizomycotina</taxon>
        <taxon>Sordariomycetes</taxon>
        <taxon>Hypocreomycetidae</taxon>
        <taxon>Hypocreales</taxon>
        <taxon>Bionectriaceae</taxon>
        <taxon>Clonostachys</taxon>
    </lineage>
</organism>
<dbReference type="Proteomes" id="UP001160390">
    <property type="component" value="Unassembled WGS sequence"/>
</dbReference>
<dbReference type="EMBL" id="CABFNP030000751">
    <property type="protein sequence ID" value="CAI6083519.1"/>
    <property type="molecule type" value="Genomic_DNA"/>
</dbReference>
<protein>
    <submittedName>
        <fullName evidence="1">Uncharacterized protein</fullName>
    </submittedName>
</protein>
<reference evidence="1" key="1">
    <citation type="submission" date="2023-01" db="EMBL/GenBank/DDBJ databases">
        <authorList>
            <person name="Piombo E."/>
        </authorList>
    </citation>
    <scope>NUCLEOTIDE SEQUENCE</scope>
</reference>
<keyword evidence="2" id="KW-1185">Reference proteome</keyword>
<sequence length="69" mass="7871">MGLKTKAAMQSSLRIMLAIVSAFEKFNVLDFSFDLIKGKGFRIVLQSLYRLVRYGSIIERSVKDFLRGP</sequence>
<name>A0AA35LWS2_9HYPO</name>
<accession>A0AA35LWS2</accession>
<proteinExistence type="predicted"/>
<comment type="caution">
    <text evidence="1">The sequence shown here is derived from an EMBL/GenBank/DDBJ whole genome shotgun (WGS) entry which is preliminary data.</text>
</comment>
<evidence type="ECO:0000313" key="2">
    <source>
        <dbReference type="Proteomes" id="UP001160390"/>
    </source>
</evidence>
<gene>
    <name evidence="1" type="ORF">CCHLO57077_00012525</name>
</gene>